<keyword evidence="3" id="KW-1185">Reference proteome</keyword>
<keyword evidence="1" id="KW-0812">Transmembrane</keyword>
<dbReference type="Proteomes" id="UP001275084">
    <property type="component" value="Unassembled WGS sequence"/>
</dbReference>
<organism evidence="2 3">
    <name type="scientific">Lasiosphaeria hispida</name>
    <dbReference type="NCBI Taxonomy" id="260671"/>
    <lineage>
        <taxon>Eukaryota</taxon>
        <taxon>Fungi</taxon>
        <taxon>Dikarya</taxon>
        <taxon>Ascomycota</taxon>
        <taxon>Pezizomycotina</taxon>
        <taxon>Sordariomycetes</taxon>
        <taxon>Sordariomycetidae</taxon>
        <taxon>Sordariales</taxon>
        <taxon>Lasiosphaeriaceae</taxon>
        <taxon>Lasiosphaeria</taxon>
    </lineage>
</organism>
<keyword evidence="1" id="KW-0472">Membrane</keyword>
<keyword evidence="1" id="KW-1133">Transmembrane helix</keyword>
<accession>A0AAJ0H8A1</accession>
<evidence type="ECO:0000313" key="3">
    <source>
        <dbReference type="Proteomes" id="UP001275084"/>
    </source>
</evidence>
<proteinExistence type="predicted"/>
<protein>
    <submittedName>
        <fullName evidence="2">Uncharacterized protein</fullName>
    </submittedName>
</protein>
<evidence type="ECO:0000256" key="1">
    <source>
        <dbReference type="SAM" id="Phobius"/>
    </source>
</evidence>
<dbReference type="GO" id="GO:0016020">
    <property type="term" value="C:membrane"/>
    <property type="evidence" value="ECO:0007669"/>
    <property type="project" value="UniProtKB-SubCell"/>
</dbReference>
<gene>
    <name evidence="2" type="ORF">B0T25DRAFT_464874</name>
</gene>
<sequence length="221" mass="24778">MEEDPFIPERPHATTHTPWNKGLWISGLLLSFFLGVIASKLISLSLSNTFRTSTCHLPPASPDGDPSTGLPTDWFNGDCGSSSEVARYRGCQFSFVLHAWLPSDALSEEDMADEVLMHRGRNWPWALENGTEVAVESVRRGEFSHVYTAAEWHYVHCAYVWKRLHRTLRDGGNRRSKIDAYTSSFVHMEHCVKVLSGEHGGDGSGMEKSVVYAKFPACDYL</sequence>
<feature type="transmembrane region" description="Helical" evidence="1">
    <location>
        <begin position="23"/>
        <end position="42"/>
    </location>
</feature>
<name>A0AAJ0H8A1_9PEZI</name>
<reference evidence="2" key="1">
    <citation type="journal article" date="2023" name="Mol. Phylogenet. Evol.">
        <title>Genome-scale phylogeny and comparative genomics of the fungal order Sordariales.</title>
        <authorList>
            <person name="Hensen N."/>
            <person name="Bonometti L."/>
            <person name="Westerberg I."/>
            <person name="Brannstrom I.O."/>
            <person name="Guillou S."/>
            <person name="Cros-Aarteil S."/>
            <person name="Calhoun S."/>
            <person name="Haridas S."/>
            <person name="Kuo A."/>
            <person name="Mondo S."/>
            <person name="Pangilinan J."/>
            <person name="Riley R."/>
            <person name="LaButti K."/>
            <person name="Andreopoulos B."/>
            <person name="Lipzen A."/>
            <person name="Chen C."/>
            <person name="Yan M."/>
            <person name="Daum C."/>
            <person name="Ng V."/>
            <person name="Clum A."/>
            <person name="Steindorff A."/>
            <person name="Ohm R.A."/>
            <person name="Martin F."/>
            <person name="Silar P."/>
            <person name="Natvig D.O."/>
            <person name="Lalanne C."/>
            <person name="Gautier V."/>
            <person name="Ament-Velasquez S.L."/>
            <person name="Kruys A."/>
            <person name="Hutchinson M.I."/>
            <person name="Powell A.J."/>
            <person name="Barry K."/>
            <person name="Miller A.N."/>
            <person name="Grigoriev I.V."/>
            <person name="Debuchy R."/>
            <person name="Gladieux P."/>
            <person name="Hiltunen Thoren M."/>
            <person name="Johannesson H."/>
        </authorList>
    </citation>
    <scope>NUCLEOTIDE SEQUENCE</scope>
    <source>
        <strain evidence="2">CBS 955.72</strain>
    </source>
</reference>
<dbReference type="AlphaFoldDB" id="A0AAJ0H8A1"/>
<comment type="caution">
    <text evidence="2">The sequence shown here is derived from an EMBL/GenBank/DDBJ whole genome shotgun (WGS) entry which is preliminary data.</text>
</comment>
<dbReference type="InterPro" id="IPR053008">
    <property type="entry name" value="Phomopsin_biosynth_assoc"/>
</dbReference>
<dbReference type="PANTHER" id="PTHR35896:SF3">
    <property type="entry name" value="MAJOR FACILITATOR SUPERFAMILY TRANSPORTER"/>
    <property type="match status" value="1"/>
</dbReference>
<evidence type="ECO:0000313" key="2">
    <source>
        <dbReference type="EMBL" id="KAK3342182.1"/>
    </source>
</evidence>
<dbReference type="EMBL" id="JAUIQD010000008">
    <property type="protein sequence ID" value="KAK3342182.1"/>
    <property type="molecule type" value="Genomic_DNA"/>
</dbReference>
<dbReference type="PANTHER" id="PTHR35896">
    <property type="entry name" value="IG-LIKE DOMAIN-CONTAINING PROTEIN"/>
    <property type="match status" value="1"/>
</dbReference>
<dbReference type="GO" id="GO:0043386">
    <property type="term" value="P:mycotoxin biosynthetic process"/>
    <property type="evidence" value="ECO:0007669"/>
    <property type="project" value="InterPro"/>
</dbReference>
<reference evidence="2" key="2">
    <citation type="submission" date="2023-06" db="EMBL/GenBank/DDBJ databases">
        <authorList>
            <consortium name="Lawrence Berkeley National Laboratory"/>
            <person name="Haridas S."/>
            <person name="Hensen N."/>
            <person name="Bonometti L."/>
            <person name="Westerberg I."/>
            <person name="Brannstrom I.O."/>
            <person name="Guillou S."/>
            <person name="Cros-Aarteil S."/>
            <person name="Calhoun S."/>
            <person name="Kuo A."/>
            <person name="Mondo S."/>
            <person name="Pangilinan J."/>
            <person name="Riley R."/>
            <person name="Labutti K."/>
            <person name="Andreopoulos B."/>
            <person name="Lipzen A."/>
            <person name="Chen C."/>
            <person name="Yanf M."/>
            <person name="Daum C."/>
            <person name="Ng V."/>
            <person name="Clum A."/>
            <person name="Steindorff A."/>
            <person name="Ohm R."/>
            <person name="Martin F."/>
            <person name="Silar P."/>
            <person name="Natvig D."/>
            <person name="Lalanne C."/>
            <person name="Gautier V."/>
            <person name="Ament-Velasquez S.L."/>
            <person name="Kruys A."/>
            <person name="Hutchinson M.I."/>
            <person name="Powell A.J."/>
            <person name="Barry K."/>
            <person name="Miller A.N."/>
            <person name="Grigoriev I.V."/>
            <person name="Debuchy R."/>
            <person name="Gladieux P."/>
            <person name="Thoren M.H."/>
            <person name="Johannesson H."/>
        </authorList>
    </citation>
    <scope>NUCLEOTIDE SEQUENCE</scope>
    <source>
        <strain evidence="2">CBS 955.72</strain>
    </source>
</reference>